<evidence type="ECO:0000313" key="3">
    <source>
        <dbReference type="EMBL" id="EEA26211.1"/>
    </source>
</evidence>
<keyword evidence="4" id="KW-1185">Reference proteome</keyword>
<feature type="compositionally biased region" description="Basic and acidic residues" evidence="1">
    <location>
        <begin position="18"/>
        <end position="27"/>
    </location>
</feature>
<dbReference type="EMBL" id="DS995900">
    <property type="protein sequence ID" value="EEA26211.1"/>
    <property type="molecule type" value="Genomic_DNA"/>
</dbReference>
<feature type="region of interest" description="Disordered" evidence="1">
    <location>
        <begin position="1"/>
        <end position="48"/>
    </location>
</feature>
<feature type="transmembrane region" description="Helical" evidence="2">
    <location>
        <begin position="133"/>
        <end position="153"/>
    </location>
</feature>
<name>B6QA47_TALMQ</name>
<organism evidence="3 4">
    <name type="scientific">Talaromyces marneffei (strain ATCC 18224 / CBS 334.59 / QM 7333)</name>
    <name type="common">Penicillium marneffei</name>
    <dbReference type="NCBI Taxonomy" id="441960"/>
    <lineage>
        <taxon>Eukaryota</taxon>
        <taxon>Fungi</taxon>
        <taxon>Dikarya</taxon>
        <taxon>Ascomycota</taxon>
        <taxon>Pezizomycotina</taxon>
        <taxon>Eurotiomycetes</taxon>
        <taxon>Eurotiomycetidae</taxon>
        <taxon>Eurotiales</taxon>
        <taxon>Trichocomaceae</taxon>
        <taxon>Talaromyces</taxon>
        <taxon>Talaromyces sect. Talaromyces</taxon>
    </lineage>
</organism>
<proteinExistence type="predicted"/>
<feature type="transmembrane region" description="Helical" evidence="2">
    <location>
        <begin position="174"/>
        <end position="195"/>
    </location>
</feature>
<gene>
    <name evidence="3" type="ORF">PMAA_072880</name>
</gene>
<feature type="transmembrane region" description="Helical" evidence="2">
    <location>
        <begin position="69"/>
        <end position="89"/>
    </location>
</feature>
<sequence length="212" mass="23574">MPVEIKETTTTASITEARSSKESKKETLQGSQGNDMIAVEDPSKASPVPVSPPFADGEWAAWSTMDAGWCYMFASLGWINSISVFQTIYRKDQPKDYSSDTTGWIVSQQTFAVSCLAARRSFEKIFDSYGPRFILLGGTFSYVFGLMTRLRILSAPSRTVNIILASQMYLKVNFGWTVRIAAFIFLPCLLLQTAFSDLLSNASLTRSTPWIL</sequence>
<keyword evidence="2" id="KW-1133">Transmembrane helix</keyword>
<evidence type="ECO:0000313" key="4">
    <source>
        <dbReference type="Proteomes" id="UP000001294"/>
    </source>
</evidence>
<protein>
    <recommendedName>
        <fullName evidence="5">Monocarboxylate transporter</fullName>
    </recommendedName>
</protein>
<dbReference type="HOGENOM" id="CLU_112986_0_0_1"/>
<dbReference type="AlphaFoldDB" id="B6QA47"/>
<evidence type="ECO:0000256" key="1">
    <source>
        <dbReference type="SAM" id="MobiDB-lite"/>
    </source>
</evidence>
<accession>B6QA47</accession>
<keyword evidence="2" id="KW-0472">Membrane</keyword>
<reference evidence="4" key="1">
    <citation type="journal article" date="2015" name="Genome Announc.">
        <title>Genome sequence of the AIDS-associated pathogen Penicillium marneffei (ATCC18224) and its near taxonomic relative Talaromyces stipitatus (ATCC10500).</title>
        <authorList>
            <person name="Nierman W.C."/>
            <person name="Fedorova-Abrams N.D."/>
            <person name="Andrianopoulos A."/>
        </authorList>
    </citation>
    <scope>NUCLEOTIDE SEQUENCE [LARGE SCALE GENOMIC DNA]</scope>
    <source>
        <strain evidence="4">ATCC 18224 / CBS 334.59 / QM 7333</strain>
    </source>
</reference>
<feature type="compositionally biased region" description="Polar residues" evidence="1">
    <location>
        <begin position="8"/>
        <end position="17"/>
    </location>
</feature>
<evidence type="ECO:0000256" key="2">
    <source>
        <dbReference type="SAM" id="Phobius"/>
    </source>
</evidence>
<dbReference type="PhylomeDB" id="B6QA47"/>
<evidence type="ECO:0008006" key="5">
    <source>
        <dbReference type="Google" id="ProtNLM"/>
    </source>
</evidence>
<keyword evidence="2" id="KW-0812">Transmembrane</keyword>
<dbReference type="VEuPathDB" id="FungiDB:PMAA_072880"/>
<dbReference type="Proteomes" id="UP000001294">
    <property type="component" value="Unassembled WGS sequence"/>
</dbReference>